<reference evidence="2" key="1">
    <citation type="journal article" date="2008" name="Insect Biochem. Mol. Biol.">
        <title>The genome of a lepidopteran model insect, the silkworm Bombyx mori.</title>
        <authorList>
            <consortium name="International Silkworm Genome Consortium"/>
        </authorList>
    </citation>
    <scope>NUCLEOTIDE SEQUENCE [LARGE SCALE GENOMIC DNA]</scope>
    <source>
        <strain evidence="2">p50T</strain>
    </source>
</reference>
<proteinExistence type="predicted"/>
<name>A0A8R2M6N6_BOMMO</name>
<accession>A0A8R2M6N6</accession>
<dbReference type="EnsemblMetazoa" id="XM_038017981.1">
    <property type="protein sequence ID" value="XP_037873909.1"/>
    <property type="gene ID" value="LOC119630037"/>
</dbReference>
<dbReference type="Proteomes" id="UP000005204">
    <property type="component" value="Unassembled WGS sequence"/>
</dbReference>
<dbReference type="AlphaFoldDB" id="A0A8R2M6N6"/>
<sequence>MNNIKTGGGGPSYIPPDDVLDRVAALLGTTVDGFTVAYGGDAELIPCVGSINGSGDEHGLEVSKENQNLMSTGHPETRH</sequence>
<organism evidence="1 2">
    <name type="scientific">Bombyx mori</name>
    <name type="common">Silk moth</name>
    <dbReference type="NCBI Taxonomy" id="7091"/>
    <lineage>
        <taxon>Eukaryota</taxon>
        <taxon>Metazoa</taxon>
        <taxon>Ecdysozoa</taxon>
        <taxon>Arthropoda</taxon>
        <taxon>Hexapoda</taxon>
        <taxon>Insecta</taxon>
        <taxon>Pterygota</taxon>
        <taxon>Neoptera</taxon>
        <taxon>Endopterygota</taxon>
        <taxon>Lepidoptera</taxon>
        <taxon>Glossata</taxon>
        <taxon>Ditrysia</taxon>
        <taxon>Bombycoidea</taxon>
        <taxon>Bombycidae</taxon>
        <taxon>Bombycinae</taxon>
        <taxon>Bombyx</taxon>
    </lineage>
</organism>
<keyword evidence="2" id="KW-1185">Reference proteome</keyword>
<protein>
    <submittedName>
        <fullName evidence="1">Uncharacterized protein</fullName>
    </submittedName>
</protein>
<evidence type="ECO:0000313" key="1">
    <source>
        <dbReference type="EnsemblMetazoa" id="XP_037873909.1"/>
    </source>
</evidence>
<evidence type="ECO:0000313" key="2">
    <source>
        <dbReference type="Proteomes" id="UP000005204"/>
    </source>
</evidence>
<reference evidence="1" key="2">
    <citation type="submission" date="2022-06" db="UniProtKB">
        <authorList>
            <consortium name="EnsemblMetazoa"/>
        </authorList>
    </citation>
    <scope>IDENTIFICATION</scope>
    <source>
        <strain evidence="1">p50T (Dazao)</strain>
    </source>
</reference>